<evidence type="ECO:0000256" key="3">
    <source>
        <dbReference type="ARBA" id="ARBA00022692"/>
    </source>
</evidence>
<dbReference type="GO" id="GO:0005886">
    <property type="term" value="C:plasma membrane"/>
    <property type="evidence" value="ECO:0007669"/>
    <property type="project" value="UniProtKB-SubCell"/>
</dbReference>
<evidence type="ECO:0000313" key="8">
    <source>
        <dbReference type="Proteomes" id="UP000271554"/>
    </source>
</evidence>
<feature type="transmembrane region" description="Helical" evidence="6">
    <location>
        <begin position="202"/>
        <end position="219"/>
    </location>
</feature>
<dbReference type="GO" id="GO:0022857">
    <property type="term" value="F:transmembrane transporter activity"/>
    <property type="evidence" value="ECO:0007669"/>
    <property type="project" value="InterPro"/>
</dbReference>
<feature type="transmembrane region" description="Helical" evidence="6">
    <location>
        <begin position="25"/>
        <end position="43"/>
    </location>
</feature>
<keyword evidence="2" id="KW-1003">Cell membrane</keyword>
<evidence type="ECO:0000256" key="6">
    <source>
        <dbReference type="SAM" id="Phobius"/>
    </source>
</evidence>
<keyword evidence="4 6" id="KW-1133">Transmembrane helix</keyword>
<dbReference type="InterPro" id="IPR050367">
    <property type="entry name" value="APC_superfamily"/>
</dbReference>
<keyword evidence="8" id="KW-1185">Reference proteome</keyword>
<feature type="transmembrane region" description="Helical" evidence="6">
    <location>
        <begin position="417"/>
        <end position="436"/>
    </location>
</feature>
<feature type="transmembrane region" description="Helical" evidence="6">
    <location>
        <begin position="123"/>
        <end position="147"/>
    </location>
</feature>
<dbReference type="InterPro" id="IPR002293">
    <property type="entry name" value="AA/rel_permease1"/>
</dbReference>
<comment type="subcellular location">
    <subcellularLocation>
        <location evidence="1">Cell membrane</location>
        <topology evidence="1">Multi-pass membrane protein</topology>
    </subcellularLocation>
</comment>
<dbReference type="AlphaFoldDB" id="A0A387HDP3"/>
<dbReference type="RefSeq" id="WP_120727409.1">
    <property type="nucleotide sequence ID" value="NZ_CP032698.1"/>
</dbReference>
<feature type="transmembrane region" description="Helical" evidence="6">
    <location>
        <begin position="55"/>
        <end position="75"/>
    </location>
</feature>
<keyword evidence="5 6" id="KW-0472">Membrane</keyword>
<feature type="transmembrane region" description="Helical" evidence="6">
    <location>
        <begin position="334"/>
        <end position="352"/>
    </location>
</feature>
<protein>
    <submittedName>
        <fullName evidence="7">Putative amino acid permease YhdG</fullName>
    </submittedName>
</protein>
<accession>A0A387HDP3</accession>
<proteinExistence type="predicted"/>
<dbReference type="PANTHER" id="PTHR42770">
    <property type="entry name" value="AMINO ACID TRANSPORTER-RELATED"/>
    <property type="match status" value="1"/>
</dbReference>
<feature type="transmembrane region" description="Helical" evidence="6">
    <location>
        <begin position="159"/>
        <end position="182"/>
    </location>
</feature>
<feature type="transmembrane region" description="Helical" evidence="6">
    <location>
        <begin position="288"/>
        <end position="313"/>
    </location>
</feature>
<feature type="transmembrane region" description="Helical" evidence="6">
    <location>
        <begin position="358"/>
        <end position="380"/>
    </location>
</feature>
<dbReference type="Pfam" id="PF13520">
    <property type="entry name" value="AA_permease_2"/>
    <property type="match status" value="1"/>
</dbReference>
<dbReference type="Gene3D" id="1.20.1740.10">
    <property type="entry name" value="Amino acid/polyamine transporter I"/>
    <property type="match status" value="1"/>
</dbReference>
<evidence type="ECO:0000313" key="7">
    <source>
        <dbReference type="EMBL" id="AYG79060.1"/>
    </source>
</evidence>
<dbReference type="OrthoDB" id="4568421at2"/>
<dbReference type="EMBL" id="CP032698">
    <property type="protein sequence ID" value="AYG79060.1"/>
    <property type="molecule type" value="Genomic_DNA"/>
</dbReference>
<evidence type="ECO:0000256" key="4">
    <source>
        <dbReference type="ARBA" id="ARBA00022989"/>
    </source>
</evidence>
<feature type="transmembrane region" description="Helical" evidence="6">
    <location>
        <begin position="87"/>
        <end position="117"/>
    </location>
</feature>
<dbReference type="KEGG" id="shun:DWB77_01170"/>
<keyword evidence="3 6" id="KW-0812">Transmembrane</keyword>
<dbReference type="PANTHER" id="PTHR42770:SF11">
    <property type="entry name" value="INNER MEMBRANE TRANSPORT PROTEIN YBAT"/>
    <property type="match status" value="1"/>
</dbReference>
<dbReference type="PIRSF" id="PIRSF006060">
    <property type="entry name" value="AA_transporter"/>
    <property type="match status" value="1"/>
</dbReference>
<evidence type="ECO:0000256" key="1">
    <source>
        <dbReference type="ARBA" id="ARBA00004651"/>
    </source>
</evidence>
<organism evidence="7 8">
    <name type="scientific">Streptomyces hundungensis</name>
    <dbReference type="NCBI Taxonomy" id="1077946"/>
    <lineage>
        <taxon>Bacteria</taxon>
        <taxon>Bacillati</taxon>
        <taxon>Actinomycetota</taxon>
        <taxon>Actinomycetes</taxon>
        <taxon>Kitasatosporales</taxon>
        <taxon>Streptomycetaceae</taxon>
        <taxon>Streptomyces</taxon>
    </lineage>
</organism>
<evidence type="ECO:0000256" key="5">
    <source>
        <dbReference type="ARBA" id="ARBA00023136"/>
    </source>
</evidence>
<dbReference type="Proteomes" id="UP000271554">
    <property type="component" value="Chromosome"/>
</dbReference>
<feature type="transmembrane region" description="Helical" evidence="6">
    <location>
        <begin position="392"/>
        <end position="411"/>
    </location>
</feature>
<feature type="transmembrane region" description="Helical" evidence="6">
    <location>
        <begin position="240"/>
        <end position="268"/>
    </location>
</feature>
<name>A0A387HDP3_9ACTN</name>
<evidence type="ECO:0000256" key="2">
    <source>
        <dbReference type="ARBA" id="ARBA00022475"/>
    </source>
</evidence>
<reference evidence="7 8" key="1">
    <citation type="submission" date="2018-10" db="EMBL/GenBank/DDBJ databases">
        <title>Relationship between Morphology and Antimicrobial Activity in Streptomyces.</title>
        <authorList>
            <person name="Kang H.J."/>
            <person name="Kim S.B."/>
        </authorList>
    </citation>
    <scope>NUCLEOTIDE SEQUENCE [LARGE SCALE GENOMIC DNA]</scope>
    <source>
        <strain evidence="7 8">BH38</strain>
    </source>
</reference>
<sequence length="459" mass="46618">MQTEQPAPAAPDAPAALKRALGTPLLYFFILGDVLGAGVYVLIGQVASKSGGAVWVPLAVALGLALLTAASYAELATKYARAGGASYYATLAYGPFVGFFTGFCMLAAGIVSVAALARGFGGTYLTAFVNLPVALVAVLFLGALALLNARGISESTRANVVATVIETSGLLLIIGLGVWLVVRGDGDVGRLTQLGTPERGPMAAALSGAVLAYYSFVGFETSVNVAEETRNPRRAYPRALFGALGTAGLIYAAVGAAASAAVPTGVLAGSDGPLLEVVRAAGGVPGSLFSAIALVAVANGALLTGIMCSRLAFGMARERLLPSFLTRVLPRRRTPWAAIATTTALSLLLALTGDIETLAATLVLLLLVVFFTVNTAVLVLRRRDTSGNPDHFRAPAVIPVLGALSCVVLATQIDHEVWLRGLVLLAVGAALGLVSAKVSRRTAAPSEATAAPGGGPTAP</sequence>
<gene>
    <name evidence="7" type="primary">yhdG_3</name>
    <name evidence="7" type="ORF">DWB77_01170</name>
</gene>